<gene>
    <name evidence="3" type="ORF">J7T54_003551</name>
</gene>
<sequence length="712" mass="75632">MALNGYWGQWGFERLADYCDTGVEYVSLAFVNVAPEHGNGYPGTNFAGHCGGGVYTAPNGEPSDLLSECQILKEDIPKCKEKGVTILLSIGGVFNEDTSNYEVSSVENGVDFADFLYGAFGPYNPDWEGPRPFDLDEDNHTSVDGFDLDIEHDIDNEPYIALVERLREHDPSLFFSSAPQCPPEDRYFYMKDLFEAVHFDALFVQFYNNPRCNAAGNGFNYEEWEAILADSEYNQDTRLFVGLPARLDAGGGYVSPSNIEDIICEHRDSPNWGGISLWDLTRGASNFMLDGRTFNEHVLEALDSNCGVEPTTTTTSVLSTTTATTTTTSASSTATITTMTTSAAVTTTTTSSSSSSSSSPSSSPSSTSSSASLSSSYSSSSAVVTTASSSASSTLDVVTSTSSTTTSSPSSVANGVTSTTSHHTFTTGWSNSTTTTSHGATITTSYDATITSATDDVSMTTSTHFTTKTYTVTDCPPYVVDCPAGGYVTTVVVPVYTTVCPVTEVEPTPTGVPCEGDCPGHDDGEDDDHEGGDDGHEDGGDEDDEDCDEDIPDEGDDGSEEPECPGGSHCPETPEQPEHPETPEQPEHPETPEQPEHPETPEQPEHPETPEQPEHPETPEHPEHPEQPEHPETPEQPEYPVCPGPNCPGSPTTIATFTHPPVGTAPGPIATWTSTLPHGEEPTAPIVPGAASGVSVGMSVLAAVVAIQAFVL</sequence>
<reference evidence="3" key="2">
    <citation type="submission" date="2022-07" db="EMBL/GenBank/DDBJ databases">
        <authorList>
            <person name="Goncalves M.F.M."/>
            <person name="Hilario S."/>
            <person name="Van De Peer Y."/>
            <person name="Esteves A.C."/>
            <person name="Alves A."/>
        </authorList>
    </citation>
    <scope>NUCLEOTIDE SEQUENCE</scope>
    <source>
        <strain evidence="3">MUM 19.33</strain>
    </source>
</reference>
<comment type="caution">
    <text evidence="3">The sequence shown here is derived from an EMBL/GenBank/DDBJ whole genome shotgun (WGS) entry which is preliminary data.</text>
</comment>
<dbReference type="PANTHER" id="PTHR45708">
    <property type="entry name" value="ENDOCHITINASE"/>
    <property type="match status" value="1"/>
</dbReference>
<feature type="compositionally biased region" description="Low complexity" evidence="1">
    <location>
        <begin position="503"/>
        <end position="517"/>
    </location>
</feature>
<dbReference type="OrthoDB" id="6020543at2759"/>
<feature type="compositionally biased region" description="Low complexity" evidence="1">
    <location>
        <begin position="311"/>
        <end position="332"/>
    </location>
</feature>
<feature type="compositionally biased region" description="Low complexity" evidence="1">
    <location>
        <begin position="564"/>
        <end position="573"/>
    </location>
</feature>
<organism evidence="3 4">
    <name type="scientific">Emericellopsis cladophorae</name>
    <dbReference type="NCBI Taxonomy" id="2686198"/>
    <lineage>
        <taxon>Eukaryota</taxon>
        <taxon>Fungi</taxon>
        <taxon>Dikarya</taxon>
        <taxon>Ascomycota</taxon>
        <taxon>Pezizomycotina</taxon>
        <taxon>Sordariomycetes</taxon>
        <taxon>Hypocreomycetidae</taxon>
        <taxon>Hypocreales</taxon>
        <taxon>Bionectriaceae</taxon>
        <taxon>Emericellopsis</taxon>
    </lineage>
</organism>
<protein>
    <recommendedName>
        <fullName evidence="2">GH18 domain-containing protein</fullName>
    </recommendedName>
</protein>
<dbReference type="GO" id="GO:0004568">
    <property type="term" value="F:chitinase activity"/>
    <property type="evidence" value="ECO:0007669"/>
    <property type="project" value="TreeGrafter"/>
</dbReference>
<dbReference type="GO" id="GO:0005975">
    <property type="term" value="P:carbohydrate metabolic process"/>
    <property type="evidence" value="ECO:0007669"/>
    <property type="project" value="InterPro"/>
</dbReference>
<feature type="domain" description="GH18" evidence="2">
    <location>
        <begin position="1"/>
        <end position="305"/>
    </location>
</feature>
<feature type="compositionally biased region" description="Acidic residues" evidence="1">
    <location>
        <begin position="539"/>
        <end position="563"/>
    </location>
</feature>
<dbReference type="GO" id="GO:0005576">
    <property type="term" value="C:extracellular region"/>
    <property type="evidence" value="ECO:0007669"/>
    <property type="project" value="TreeGrafter"/>
</dbReference>
<dbReference type="InterPro" id="IPR050542">
    <property type="entry name" value="Glycosyl_Hydrlase18_Chitinase"/>
</dbReference>
<dbReference type="AlphaFoldDB" id="A0A9Q0BFC4"/>
<evidence type="ECO:0000313" key="3">
    <source>
        <dbReference type="EMBL" id="KAI6782540.1"/>
    </source>
</evidence>
<feature type="region of interest" description="Disordered" evidence="1">
    <location>
        <begin position="348"/>
        <end position="374"/>
    </location>
</feature>
<dbReference type="PANTHER" id="PTHR45708:SF47">
    <property type="entry name" value="ENDOCHITINASE A"/>
    <property type="match status" value="1"/>
</dbReference>
<feature type="region of interest" description="Disordered" evidence="1">
    <location>
        <begin position="503"/>
        <end position="657"/>
    </location>
</feature>
<dbReference type="Gene3D" id="3.20.20.80">
    <property type="entry name" value="Glycosidases"/>
    <property type="match status" value="1"/>
</dbReference>
<dbReference type="SUPFAM" id="SSF51445">
    <property type="entry name" value="(Trans)glycosidases"/>
    <property type="match status" value="1"/>
</dbReference>
<feature type="region of interest" description="Disordered" evidence="1">
    <location>
        <begin position="310"/>
        <end position="332"/>
    </location>
</feature>
<evidence type="ECO:0000313" key="4">
    <source>
        <dbReference type="Proteomes" id="UP001055219"/>
    </source>
</evidence>
<dbReference type="InterPro" id="IPR017853">
    <property type="entry name" value="GH"/>
</dbReference>
<dbReference type="RefSeq" id="XP_051363396.1">
    <property type="nucleotide sequence ID" value="XM_051505046.1"/>
</dbReference>
<feature type="compositionally biased region" description="Basic and acidic residues" evidence="1">
    <location>
        <begin position="576"/>
        <end position="633"/>
    </location>
</feature>
<feature type="region of interest" description="Disordered" evidence="1">
    <location>
        <begin position="400"/>
        <end position="438"/>
    </location>
</feature>
<name>A0A9Q0BFC4_9HYPO</name>
<dbReference type="PROSITE" id="PS51910">
    <property type="entry name" value="GH18_2"/>
    <property type="match status" value="1"/>
</dbReference>
<proteinExistence type="predicted"/>
<dbReference type="EMBL" id="JAGIXG020000012">
    <property type="protein sequence ID" value="KAI6782540.1"/>
    <property type="molecule type" value="Genomic_DNA"/>
</dbReference>
<evidence type="ECO:0000256" key="1">
    <source>
        <dbReference type="SAM" id="MobiDB-lite"/>
    </source>
</evidence>
<dbReference type="GeneID" id="75830050"/>
<dbReference type="InterPro" id="IPR001223">
    <property type="entry name" value="Glyco_hydro18_cat"/>
</dbReference>
<evidence type="ECO:0000259" key="2">
    <source>
        <dbReference type="PROSITE" id="PS51910"/>
    </source>
</evidence>
<dbReference type="Proteomes" id="UP001055219">
    <property type="component" value="Unassembled WGS sequence"/>
</dbReference>
<dbReference type="Pfam" id="PF00704">
    <property type="entry name" value="Glyco_hydro_18"/>
    <property type="match status" value="1"/>
</dbReference>
<accession>A0A9Q0BFC4</accession>
<keyword evidence="4" id="KW-1185">Reference proteome</keyword>
<reference evidence="3" key="1">
    <citation type="journal article" date="2021" name="J Fungi (Basel)">
        <title>Genomic and Metabolomic Analyses of the Marine Fungus Emericellopsis cladophorae: Insights into Saltwater Adaptability Mechanisms and Its Biosynthetic Potential.</title>
        <authorList>
            <person name="Goncalves M.F.M."/>
            <person name="Hilario S."/>
            <person name="Van de Peer Y."/>
            <person name="Esteves A.C."/>
            <person name="Alves A."/>
        </authorList>
    </citation>
    <scope>NUCLEOTIDE SEQUENCE</scope>
    <source>
        <strain evidence="3">MUM 19.33</strain>
    </source>
</reference>